<feature type="compositionally biased region" description="Low complexity" evidence="1">
    <location>
        <begin position="39"/>
        <end position="77"/>
    </location>
</feature>
<feature type="compositionally biased region" description="Low complexity" evidence="1">
    <location>
        <begin position="1"/>
        <end position="26"/>
    </location>
</feature>
<evidence type="ECO:0000313" key="2">
    <source>
        <dbReference type="EMBL" id="GAA2876353.1"/>
    </source>
</evidence>
<accession>A0ABN3VZK3</accession>
<dbReference type="Proteomes" id="UP001500831">
    <property type="component" value="Unassembled WGS sequence"/>
</dbReference>
<dbReference type="EMBL" id="BAAAVI010000025">
    <property type="protein sequence ID" value="GAA2876353.1"/>
    <property type="molecule type" value="Genomic_DNA"/>
</dbReference>
<evidence type="ECO:0000256" key="1">
    <source>
        <dbReference type="SAM" id="MobiDB-lite"/>
    </source>
</evidence>
<sequence length="139" mass="13654">MAVTSGSPSPDASPDASPDGASDVAGLGRRGIRIMAVTSGSPSPDASPDASPDGASDVAAGVSAGASERAPAVDGAPAPSPDPARAPSEGTGWVESVSPTSAVFAASVVTSLPARCLTSNIMAATRTWVRRANVKIRRD</sequence>
<name>A0ABN3VZK3_9ACTN</name>
<gene>
    <name evidence="2" type="ORF">GCM10010517_37500</name>
</gene>
<organism evidence="2 3">
    <name type="scientific">Streptosporangium fragile</name>
    <dbReference type="NCBI Taxonomy" id="46186"/>
    <lineage>
        <taxon>Bacteria</taxon>
        <taxon>Bacillati</taxon>
        <taxon>Actinomycetota</taxon>
        <taxon>Actinomycetes</taxon>
        <taxon>Streptosporangiales</taxon>
        <taxon>Streptosporangiaceae</taxon>
        <taxon>Streptosporangium</taxon>
    </lineage>
</organism>
<evidence type="ECO:0000313" key="3">
    <source>
        <dbReference type="Proteomes" id="UP001500831"/>
    </source>
</evidence>
<protein>
    <submittedName>
        <fullName evidence="2">Uncharacterized protein</fullName>
    </submittedName>
</protein>
<comment type="caution">
    <text evidence="2">The sequence shown here is derived from an EMBL/GenBank/DDBJ whole genome shotgun (WGS) entry which is preliminary data.</text>
</comment>
<feature type="region of interest" description="Disordered" evidence="1">
    <location>
        <begin position="1"/>
        <end position="95"/>
    </location>
</feature>
<reference evidence="2 3" key="1">
    <citation type="journal article" date="2019" name="Int. J. Syst. Evol. Microbiol.">
        <title>The Global Catalogue of Microorganisms (GCM) 10K type strain sequencing project: providing services to taxonomists for standard genome sequencing and annotation.</title>
        <authorList>
            <consortium name="The Broad Institute Genomics Platform"/>
            <consortium name="The Broad Institute Genome Sequencing Center for Infectious Disease"/>
            <person name="Wu L."/>
            <person name="Ma J."/>
        </authorList>
    </citation>
    <scope>NUCLEOTIDE SEQUENCE [LARGE SCALE GENOMIC DNA]</scope>
    <source>
        <strain evidence="2 3">JCM 6242</strain>
    </source>
</reference>
<keyword evidence="3" id="KW-1185">Reference proteome</keyword>
<proteinExistence type="predicted"/>